<keyword evidence="3 4" id="KW-0378">Hydrolase</keyword>
<evidence type="ECO:0000313" key="7">
    <source>
        <dbReference type="EMBL" id="OJJ35595.1"/>
    </source>
</evidence>
<dbReference type="STRING" id="1073089.A0A1L9RKY5"/>
<dbReference type="InterPro" id="IPR019819">
    <property type="entry name" value="Carboxylesterase_B_CS"/>
</dbReference>
<sequence>MAVTICLASVFPVLSAAIENPYAHLVAEHVSGSLDVDLGYASYRGSYNSTTELNSWLGVRFAEAPINKLRWQKPVPPKSKSDRNEPIEADTYSKACPQSPLGSIGDNPFEVSSTQSEDCLFLNVWAPRNATNLPVLVWIHGGGYGEGSTSGYPMESLVDTTGHRFIAVSIQYRLSAFGFLSSEEVKQSGTPNAGLYDQLLALQWVQRYIKLFGGDPSNVTIFGESAGAGSVMLLSMAYGGTLGTSLFQNLIAASPYLPMQHDYAGAVPSKLYHELAASAGCIEDVDDKPANTSIFECLVGKDTETLQNASYTISVTGNYGQWAFLPVTDHSLIQELPSEQLLKKQVNGKRMLVGNNADEAPRFTPPTINTQDDFEGFIRYLFPQFKEDEIEKTLLHYPSTTDPVDKNATRFATTGTGEPTALNMSAFASGQQQRAFNLYSEVTFVCPAYWMAESFSEENRTSHFYQYSILPTEHGADVNAYFGPLPDTMSPEFQVAMRSFLNSFIVTGNPGKLINSTISDEVAKVLKAWPEYSLRESTLMNMNQTGGHPVDIFLPDIGSAPPFEDIPARDYNVTLYKGSDMQPKFNLADAYSWEGGRGKRCDFWRSMGSLVPM</sequence>
<dbReference type="EMBL" id="KV878212">
    <property type="protein sequence ID" value="OJJ35595.1"/>
    <property type="molecule type" value="Genomic_DNA"/>
</dbReference>
<comment type="similarity">
    <text evidence="1 4">Belongs to the type-B carboxylesterase/lipase family.</text>
</comment>
<dbReference type="InterPro" id="IPR029058">
    <property type="entry name" value="AB_hydrolase_fold"/>
</dbReference>
<evidence type="ECO:0000256" key="2">
    <source>
        <dbReference type="ARBA" id="ARBA00010515"/>
    </source>
</evidence>
<dbReference type="Gene3D" id="3.40.50.1820">
    <property type="entry name" value="alpha/beta hydrolase"/>
    <property type="match status" value="1"/>
</dbReference>
<dbReference type="InterPro" id="IPR002168">
    <property type="entry name" value="Lipase_GDXG_HIS_AS"/>
</dbReference>
<dbReference type="GeneID" id="63744046"/>
<evidence type="ECO:0000256" key="5">
    <source>
        <dbReference type="SAM" id="MobiDB-lite"/>
    </source>
</evidence>
<dbReference type="PROSITE" id="PS01173">
    <property type="entry name" value="LIPASE_GDXG_HIS"/>
    <property type="match status" value="1"/>
</dbReference>
<dbReference type="VEuPathDB" id="FungiDB:ASPWEDRAFT_110676"/>
<feature type="region of interest" description="Disordered" evidence="5">
    <location>
        <begin position="72"/>
        <end position="92"/>
    </location>
</feature>
<name>A0A1L9RKY5_ASPWE</name>
<dbReference type="PROSITE" id="PS00122">
    <property type="entry name" value="CARBOXYLESTERASE_B_1"/>
    <property type="match status" value="1"/>
</dbReference>
<evidence type="ECO:0000313" key="8">
    <source>
        <dbReference type="Proteomes" id="UP000184383"/>
    </source>
</evidence>
<evidence type="ECO:0000256" key="4">
    <source>
        <dbReference type="RuleBase" id="RU361235"/>
    </source>
</evidence>
<dbReference type="RefSeq" id="XP_040689271.1">
    <property type="nucleotide sequence ID" value="XM_040828198.1"/>
</dbReference>
<keyword evidence="8" id="KW-1185">Reference proteome</keyword>
<dbReference type="InterPro" id="IPR019826">
    <property type="entry name" value="Carboxylesterase_B_AS"/>
</dbReference>
<organism evidence="7 8">
    <name type="scientific">Aspergillus wentii DTO 134E9</name>
    <dbReference type="NCBI Taxonomy" id="1073089"/>
    <lineage>
        <taxon>Eukaryota</taxon>
        <taxon>Fungi</taxon>
        <taxon>Dikarya</taxon>
        <taxon>Ascomycota</taxon>
        <taxon>Pezizomycotina</taxon>
        <taxon>Eurotiomycetes</taxon>
        <taxon>Eurotiomycetidae</taxon>
        <taxon>Eurotiales</taxon>
        <taxon>Aspergillaceae</taxon>
        <taxon>Aspergillus</taxon>
        <taxon>Aspergillus subgen. Cremei</taxon>
    </lineage>
</organism>
<evidence type="ECO:0000256" key="3">
    <source>
        <dbReference type="ARBA" id="ARBA00022801"/>
    </source>
</evidence>
<feature type="domain" description="Carboxylesterase type B" evidence="6">
    <location>
        <begin position="42"/>
        <end position="545"/>
    </location>
</feature>
<keyword evidence="4" id="KW-0732">Signal</keyword>
<evidence type="ECO:0000259" key="6">
    <source>
        <dbReference type="Pfam" id="PF00135"/>
    </source>
</evidence>
<comment type="similarity">
    <text evidence="2">Belongs to the 'GDXG' lipolytic enzyme family.</text>
</comment>
<evidence type="ECO:0000256" key="1">
    <source>
        <dbReference type="ARBA" id="ARBA00005964"/>
    </source>
</evidence>
<dbReference type="SUPFAM" id="SSF53474">
    <property type="entry name" value="alpha/beta-Hydrolases"/>
    <property type="match status" value="1"/>
</dbReference>
<proteinExistence type="inferred from homology"/>
<protein>
    <recommendedName>
        <fullName evidence="4">Carboxylic ester hydrolase</fullName>
        <ecNumber evidence="4">3.1.1.-</ecNumber>
    </recommendedName>
</protein>
<feature type="signal peptide" evidence="4">
    <location>
        <begin position="1"/>
        <end position="17"/>
    </location>
</feature>
<dbReference type="OrthoDB" id="408631at2759"/>
<dbReference type="EC" id="3.1.1.-" evidence="4"/>
<dbReference type="InterPro" id="IPR002018">
    <property type="entry name" value="CarbesteraseB"/>
</dbReference>
<dbReference type="PROSITE" id="PS00941">
    <property type="entry name" value="CARBOXYLESTERASE_B_2"/>
    <property type="match status" value="1"/>
</dbReference>
<feature type="chain" id="PRO_5011820790" description="Carboxylic ester hydrolase" evidence="4">
    <location>
        <begin position="18"/>
        <end position="613"/>
    </location>
</feature>
<reference evidence="8" key="1">
    <citation type="journal article" date="2017" name="Genome Biol.">
        <title>Comparative genomics reveals high biological diversity and specific adaptations in the industrially and medically important fungal genus Aspergillus.</title>
        <authorList>
            <person name="de Vries R.P."/>
            <person name="Riley R."/>
            <person name="Wiebenga A."/>
            <person name="Aguilar-Osorio G."/>
            <person name="Amillis S."/>
            <person name="Uchima C.A."/>
            <person name="Anderluh G."/>
            <person name="Asadollahi M."/>
            <person name="Askin M."/>
            <person name="Barry K."/>
            <person name="Battaglia E."/>
            <person name="Bayram O."/>
            <person name="Benocci T."/>
            <person name="Braus-Stromeyer S.A."/>
            <person name="Caldana C."/>
            <person name="Canovas D."/>
            <person name="Cerqueira G.C."/>
            <person name="Chen F."/>
            <person name="Chen W."/>
            <person name="Choi C."/>
            <person name="Clum A."/>
            <person name="Dos Santos R.A."/>
            <person name="Damasio A.R."/>
            <person name="Diallinas G."/>
            <person name="Emri T."/>
            <person name="Fekete E."/>
            <person name="Flipphi M."/>
            <person name="Freyberg S."/>
            <person name="Gallo A."/>
            <person name="Gournas C."/>
            <person name="Habgood R."/>
            <person name="Hainaut M."/>
            <person name="Harispe M.L."/>
            <person name="Henrissat B."/>
            <person name="Hilden K.S."/>
            <person name="Hope R."/>
            <person name="Hossain A."/>
            <person name="Karabika E."/>
            <person name="Karaffa L."/>
            <person name="Karanyi Z."/>
            <person name="Krasevec N."/>
            <person name="Kuo A."/>
            <person name="Kusch H."/>
            <person name="LaButti K."/>
            <person name="Lagendijk E.L."/>
            <person name="Lapidus A."/>
            <person name="Levasseur A."/>
            <person name="Lindquist E."/>
            <person name="Lipzen A."/>
            <person name="Logrieco A.F."/>
            <person name="MacCabe A."/>
            <person name="Maekelae M.R."/>
            <person name="Malavazi I."/>
            <person name="Melin P."/>
            <person name="Meyer V."/>
            <person name="Mielnichuk N."/>
            <person name="Miskei M."/>
            <person name="Molnar A.P."/>
            <person name="Mule G."/>
            <person name="Ngan C.Y."/>
            <person name="Orejas M."/>
            <person name="Orosz E."/>
            <person name="Ouedraogo J.P."/>
            <person name="Overkamp K.M."/>
            <person name="Park H.-S."/>
            <person name="Perrone G."/>
            <person name="Piumi F."/>
            <person name="Punt P.J."/>
            <person name="Ram A.F."/>
            <person name="Ramon A."/>
            <person name="Rauscher S."/>
            <person name="Record E."/>
            <person name="Riano-Pachon D.M."/>
            <person name="Robert V."/>
            <person name="Roehrig J."/>
            <person name="Ruller R."/>
            <person name="Salamov A."/>
            <person name="Salih N.S."/>
            <person name="Samson R.A."/>
            <person name="Sandor E."/>
            <person name="Sanguinetti M."/>
            <person name="Schuetze T."/>
            <person name="Sepcic K."/>
            <person name="Shelest E."/>
            <person name="Sherlock G."/>
            <person name="Sophianopoulou V."/>
            <person name="Squina F.M."/>
            <person name="Sun H."/>
            <person name="Susca A."/>
            <person name="Todd R.B."/>
            <person name="Tsang A."/>
            <person name="Unkles S.E."/>
            <person name="van de Wiele N."/>
            <person name="van Rossen-Uffink D."/>
            <person name="Oliveira J.V."/>
            <person name="Vesth T.C."/>
            <person name="Visser J."/>
            <person name="Yu J.-H."/>
            <person name="Zhou M."/>
            <person name="Andersen M.R."/>
            <person name="Archer D.B."/>
            <person name="Baker S.E."/>
            <person name="Benoit I."/>
            <person name="Brakhage A.A."/>
            <person name="Braus G.H."/>
            <person name="Fischer R."/>
            <person name="Frisvad J.C."/>
            <person name="Goldman G.H."/>
            <person name="Houbraken J."/>
            <person name="Oakley B."/>
            <person name="Pocsi I."/>
            <person name="Scazzocchio C."/>
            <person name="Seiboth B."/>
            <person name="vanKuyk P.A."/>
            <person name="Wortman J."/>
            <person name="Dyer P.S."/>
            <person name="Grigoriev I.V."/>
        </authorList>
    </citation>
    <scope>NUCLEOTIDE SEQUENCE [LARGE SCALE GENOMIC DNA]</scope>
    <source>
        <strain evidence="8">DTO 134E9</strain>
    </source>
</reference>
<dbReference type="AlphaFoldDB" id="A0A1L9RKY5"/>
<dbReference type="InterPro" id="IPR050309">
    <property type="entry name" value="Type-B_Carboxylest/Lipase"/>
</dbReference>
<dbReference type="Pfam" id="PF00135">
    <property type="entry name" value="COesterase"/>
    <property type="match status" value="1"/>
</dbReference>
<dbReference type="Proteomes" id="UP000184383">
    <property type="component" value="Unassembled WGS sequence"/>
</dbReference>
<dbReference type="GO" id="GO:0016787">
    <property type="term" value="F:hydrolase activity"/>
    <property type="evidence" value="ECO:0007669"/>
    <property type="project" value="UniProtKB-KW"/>
</dbReference>
<gene>
    <name evidence="7" type="ORF">ASPWEDRAFT_110676</name>
</gene>
<accession>A0A1L9RKY5</accession>
<dbReference type="PANTHER" id="PTHR11559">
    <property type="entry name" value="CARBOXYLESTERASE"/>
    <property type="match status" value="1"/>
</dbReference>